<sequence length="369" mass="42625">MEKIKVLYLTTSLTAGGAEIMLKRILSNINLERYEISVCSLTPTLDLFNVLKPLTENIFVLNIKKYYHSLIAFIKLRKLLRREKFDIIHCFMPHANIFGRFASLGLNSKVMSSLWVVLREKKYLNFIDRLTQFLVDIYTVNSNTLRDFTIKNGIKKEKIIVVESGLNFENFKACKNPKELKKDLKLPDLPIVTMIAHLRKQKDYPTMLEALNLLKNEIDINFLICGYGSIFEDETRKILSLIKKYNLWNVKLLGFRNDIPDILSLTDIWVSSTLFEGQSNSLLEAMAMKKPIITTNIPENAEVVRNRKEALLVPTKSPRILANSIKELIEDKELAIKLAVNAYKRVHEKYHISQTISKLENLYSELVNS</sequence>
<reference evidence="3" key="1">
    <citation type="journal article" date="2015" name="Nature">
        <title>Complex archaea that bridge the gap between prokaryotes and eukaryotes.</title>
        <authorList>
            <person name="Spang A."/>
            <person name="Saw J.H."/>
            <person name="Jorgensen S.L."/>
            <person name="Zaremba-Niedzwiedzka K."/>
            <person name="Martijn J."/>
            <person name="Lind A.E."/>
            <person name="van Eijk R."/>
            <person name="Schleper C."/>
            <person name="Guy L."/>
            <person name="Ettema T.J."/>
        </authorList>
    </citation>
    <scope>NUCLEOTIDE SEQUENCE</scope>
</reference>
<dbReference type="EMBL" id="LAZR01004570">
    <property type="protein sequence ID" value="KKN07443.1"/>
    <property type="molecule type" value="Genomic_DNA"/>
</dbReference>
<dbReference type="GO" id="GO:0016757">
    <property type="term" value="F:glycosyltransferase activity"/>
    <property type="evidence" value="ECO:0007669"/>
    <property type="project" value="InterPro"/>
</dbReference>
<dbReference type="Gene3D" id="3.40.50.2000">
    <property type="entry name" value="Glycogen Phosphorylase B"/>
    <property type="match status" value="2"/>
</dbReference>
<dbReference type="Pfam" id="PF00534">
    <property type="entry name" value="Glycos_transf_1"/>
    <property type="match status" value="1"/>
</dbReference>
<dbReference type="Pfam" id="PF13439">
    <property type="entry name" value="Glyco_transf_4"/>
    <property type="match status" value="1"/>
</dbReference>
<protein>
    <recommendedName>
        <fullName evidence="4">Glycosyl transferase family 1 domain-containing protein</fullName>
    </recommendedName>
</protein>
<evidence type="ECO:0000313" key="3">
    <source>
        <dbReference type="EMBL" id="KKN07443.1"/>
    </source>
</evidence>
<dbReference type="PANTHER" id="PTHR12526">
    <property type="entry name" value="GLYCOSYLTRANSFERASE"/>
    <property type="match status" value="1"/>
</dbReference>
<feature type="domain" description="Glycosyltransferase subfamily 4-like N-terminal" evidence="2">
    <location>
        <begin position="16"/>
        <end position="168"/>
    </location>
</feature>
<feature type="domain" description="Glycosyl transferase family 1" evidence="1">
    <location>
        <begin position="181"/>
        <end position="345"/>
    </location>
</feature>
<organism evidence="3">
    <name type="scientific">marine sediment metagenome</name>
    <dbReference type="NCBI Taxonomy" id="412755"/>
    <lineage>
        <taxon>unclassified sequences</taxon>
        <taxon>metagenomes</taxon>
        <taxon>ecological metagenomes</taxon>
    </lineage>
</organism>
<dbReference type="InterPro" id="IPR001296">
    <property type="entry name" value="Glyco_trans_1"/>
</dbReference>
<proteinExistence type="predicted"/>
<gene>
    <name evidence="3" type="ORF">LCGC14_1066920</name>
</gene>
<evidence type="ECO:0000259" key="1">
    <source>
        <dbReference type="Pfam" id="PF00534"/>
    </source>
</evidence>
<name>A0A0F9QQ76_9ZZZZ</name>
<dbReference type="SUPFAM" id="SSF53756">
    <property type="entry name" value="UDP-Glycosyltransferase/glycogen phosphorylase"/>
    <property type="match status" value="1"/>
</dbReference>
<evidence type="ECO:0008006" key="4">
    <source>
        <dbReference type="Google" id="ProtNLM"/>
    </source>
</evidence>
<dbReference type="AlphaFoldDB" id="A0A0F9QQ76"/>
<dbReference type="InterPro" id="IPR028098">
    <property type="entry name" value="Glyco_trans_4-like_N"/>
</dbReference>
<evidence type="ECO:0000259" key="2">
    <source>
        <dbReference type="Pfam" id="PF13439"/>
    </source>
</evidence>
<comment type="caution">
    <text evidence="3">The sequence shown here is derived from an EMBL/GenBank/DDBJ whole genome shotgun (WGS) entry which is preliminary data.</text>
</comment>
<accession>A0A0F9QQ76</accession>